<comment type="caution">
    <text evidence="7">The sequence shown here is derived from an EMBL/GenBank/DDBJ whole genome shotgun (WGS) entry which is preliminary data.</text>
</comment>
<dbReference type="InterPro" id="IPR011332">
    <property type="entry name" value="Ribosomal_zn-bd"/>
</dbReference>
<evidence type="ECO:0000313" key="7">
    <source>
        <dbReference type="EMBL" id="PIT69074.1"/>
    </source>
</evidence>
<dbReference type="GO" id="GO:0015934">
    <property type="term" value="C:large ribosomal subunit"/>
    <property type="evidence" value="ECO:0007669"/>
    <property type="project" value="InterPro"/>
</dbReference>
<keyword evidence="2 5" id="KW-0689">Ribosomal protein</keyword>
<organism evidence="7 9">
    <name type="scientific">Bartonella tribocorum</name>
    <dbReference type="NCBI Taxonomy" id="85701"/>
    <lineage>
        <taxon>Bacteria</taxon>
        <taxon>Pseudomonadati</taxon>
        <taxon>Pseudomonadota</taxon>
        <taxon>Alphaproteobacteria</taxon>
        <taxon>Hyphomicrobiales</taxon>
        <taxon>Bartonellaceae</taxon>
        <taxon>Bartonella</taxon>
    </lineage>
</organism>
<reference evidence="8 10" key="1">
    <citation type="submission" date="2017-06" db="EMBL/GenBank/DDBJ databases">
        <title>Draft genome of Bartonella tribocorum C635.</title>
        <authorList>
            <person name="Hadjadj L."/>
            <person name="Jiyipong T."/>
            <person name="Diene S.M."/>
            <person name="Morand S."/>
            <person name="Rolain J.-M."/>
        </authorList>
    </citation>
    <scope>NUCLEOTIDE SEQUENCE [LARGE SCALE GENOMIC DNA]</scope>
    <source>
        <strain evidence="8 10">C635</strain>
    </source>
</reference>
<evidence type="ECO:0000313" key="10">
    <source>
        <dbReference type="Proteomes" id="UP000230791"/>
    </source>
</evidence>
<protein>
    <recommendedName>
        <fullName evidence="4 5">Large ribosomal subunit protein bL32</fullName>
    </recommendedName>
</protein>
<evidence type="ECO:0000313" key="8">
    <source>
        <dbReference type="EMBL" id="PIT70335.1"/>
    </source>
</evidence>
<dbReference type="AlphaFoldDB" id="A0A2M6USE9"/>
<dbReference type="OrthoDB" id="9801927at2"/>
<evidence type="ECO:0000256" key="6">
    <source>
        <dbReference type="SAM" id="MobiDB-lite"/>
    </source>
</evidence>
<feature type="compositionally biased region" description="Basic residues" evidence="6">
    <location>
        <begin position="1"/>
        <end position="16"/>
    </location>
</feature>
<dbReference type="InterPro" id="IPR002677">
    <property type="entry name" value="Ribosomal_bL32"/>
</dbReference>
<dbReference type="PANTHER" id="PTHR35534:SF1">
    <property type="entry name" value="LARGE RIBOSOMAL SUBUNIT PROTEIN BL32"/>
    <property type="match status" value="1"/>
</dbReference>
<evidence type="ECO:0000313" key="9">
    <source>
        <dbReference type="Proteomes" id="UP000229839"/>
    </source>
</evidence>
<gene>
    <name evidence="5" type="primary">rpmF</name>
    <name evidence="7" type="ORF">CER18_04495</name>
    <name evidence="8" type="ORF">CEV08_04620</name>
</gene>
<dbReference type="GO" id="GO:0006412">
    <property type="term" value="P:translation"/>
    <property type="evidence" value="ECO:0007669"/>
    <property type="project" value="UniProtKB-UniRule"/>
</dbReference>
<evidence type="ECO:0000256" key="4">
    <source>
        <dbReference type="ARBA" id="ARBA00035178"/>
    </source>
</evidence>
<evidence type="ECO:0000256" key="1">
    <source>
        <dbReference type="ARBA" id="ARBA00008560"/>
    </source>
</evidence>
<dbReference type="Proteomes" id="UP000230791">
    <property type="component" value="Unassembled WGS sequence"/>
</dbReference>
<evidence type="ECO:0000256" key="3">
    <source>
        <dbReference type="ARBA" id="ARBA00023274"/>
    </source>
</evidence>
<dbReference type="NCBIfam" id="TIGR01031">
    <property type="entry name" value="rpmF_bact"/>
    <property type="match status" value="1"/>
</dbReference>
<sequence>MAVPKRKTSPAKRGMRRSADALKAPTYIEDKNSGELRRPHHIDLKTGMYRGRSVLVVKD</sequence>
<reference evidence="7 9" key="2">
    <citation type="submission" date="2017-06" db="EMBL/GenBank/DDBJ databases">
        <title>Draft genome of Bartonella tribocorum strain L103, isolated from a rodent in Laos.</title>
        <authorList>
            <person name="Hadjadj L."/>
            <person name="Jiyipong T."/>
            <person name="Morand S."/>
            <person name="Diene S.M."/>
            <person name="Rolain J.-M."/>
        </authorList>
    </citation>
    <scope>NUCLEOTIDE SEQUENCE [LARGE SCALE GENOMIC DNA]</scope>
    <source>
        <strain evidence="7 9">L103</strain>
    </source>
</reference>
<dbReference type="EMBL" id="NJGE01000008">
    <property type="protein sequence ID" value="PIT69074.1"/>
    <property type="molecule type" value="Genomic_DNA"/>
</dbReference>
<dbReference type="SMR" id="A0A2M6USE9"/>
<dbReference type="RefSeq" id="WP_005774555.1">
    <property type="nucleotide sequence ID" value="NZ_CADDYI010000004.1"/>
</dbReference>
<comment type="similarity">
    <text evidence="1 5">Belongs to the bacterial ribosomal protein bL32 family.</text>
</comment>
<keyword evidence="3 5" id="KW-0687">Ribonucleoprotein</keyword>
<dbReference type="KEGG" id="btx:BM1374166_02130"/>
<dbReference type="EMBL" id="NJPP01000012">
    <property type="protein sequence ID" value="PIT70335.1"/>
    <property type="molecule type" value="Genomic_DNA"/>
</dbReference>
<dbReference type="Pfam" id="PF01783">
    <property type="entry name" value="Ribosomal_L32p"/>
    <property type="match status" value="1"/>
</dbReference>
<dbReference type="HAMAP" id="MF_00340">
    <property type="entry name" value="Ribosomal_bL32"/>
    <property type="match status" value="1"/>
</dbReference>
<accession>A0A2M6USE9</accession>
<dbReference type="GeneID" id="71062033"/>
<dbReference type="STRING" id="85701.BM1374166_02130"/>
<dbReference type="SUPFAM" id="SSF57829">
    <property type="entry name" value="Zn-binding ribosomal proteins"/>
    <property type="match status" value="1"/>
</dbReference>
<dbReference type="GO" id="GO:0003735">
    <property type="term" value="F:structural constituent of ribosome"/>
    <property type="evidence" value="ECO:0007669"/>
    <property type="project" value="InterPro"/>
</dbReference>
<evidence type="ECO:0000256" key="5">
    <source>
        <dbReference type="HAMAP-Rule" id="MF_00340"/>
    </source>
</evidence>
<feature type="region of interest" description="Disordered" evidence="6">
    <location>
        <begin position="1"/>
        <end position="34"/>
    </location>
</feature>
<dbReference type="Proteomes" id="UP000229839">
    <property type="component" value="Unassembled WGS sequence"/>
</dbReference>
<name>A0A2M6USE9_9HYPH</name>
<evidence type="ECO:0000256" key="2">
    <source>
        <dbReference type="ARBA" id="ARBA00022980"/>
    </source>
</evidence>
<proteinExistence type="inferred from homology"/>
<dbReference type="OMA" id="GMHRAHD"/>
<dbReference type="InterPro" id="IPR044957">
    <property type="entry name" value="Ribosomal_bL32_bact"/>
</dbReference>
<dbReference type="Gene3D" id="1.20.5.640">
    <property type="entry name" value="Single helix bin"/>
    <property type="match status" value="1"/>
</dbReference>
<dbReference type="PANTHER" id="PTHR35534">
    <property type="entry name" value="50S RIBOSOMAL PROTEIN L32"/>
    <property type="match status" value="1"/>
</dbReference>